<dbReference type="AlphaFoldDB" id="A0A2H1KWJ6"/>
<dbReference type="NCBIfam" id="TIGR02675">
    <property type="entry name" value="tape_meas_nterm"/>
    <property type="match status" value="1"/>
</dbReference>
<name>A0A2H1KWJ6_9MICO</name>
<feature type="transmembrane region" description="Helical" evidence="2">
    <location>
        <begin position="358"/>
        <end position="377"/>
    </location>
</feature>
<evidence type="ECO:0000256" key="1">
    <source>
        <dbReference type="SAM" id="MobiDB-lite"/>
    </source>
</evidence>
<reference evidence="4 5" key="1">
    <citation type="submission" date="2017-03" db="EMBL/GenBank/DDBJ databases">
        <authorList>
            <person name="Afonso C.L."/>
            <person name="Miller P.J."/>
            <person name="Scott M.A."/>
            <person name="Spackman E."/>
            <person name="Goraichik I."/>
            <person name="Dimitrov K.M."/>
            <person name="Suarez D.L."/>
            <person name="Swayne D.E."/>
        </authorList>
    </citation>
    <scope>NUCLEOTIDE SEQUENCE [LARGE SCALE GENOMIC DNA]</scope>
    <source>
        <strain evidence="4 5">CNRZ 918</strain>
    </source>
</reference>
<dbReference type="InterPro" id="IPR013491">
    <property type="entry name" value="Tape_meas_N"/>
</dbReference>
<dbReference type="EMBL" id="FXZD01000013">
    <property type="protein sequence ID" value="SMY04048.1"/>
    <property type="molecule type" value="Genomic_DNA"/>
</dbReference>
<feature type="transmembrane region" description="Helical" evidence="2">
    <location>
        <begin position="297"/>
        <end position="319"/>
    </location>
</feature>
<proteinExistence type="predicted"/>
<keyword evidence="2" id="KW-0472">Membrane</keyword>
<sequence>MASAAGTATSKWSSVGSTFQNIGSKISNVGGSLTKGITLPAVGAAGAVGGITAALGWGRLKSLDTAKAQMRGLGYSTDDVNRITGQLTNDLEGGMMTMAEGTFAAANGMAAGVKEGKELTKYVQLMDSAVVSGSGSFDEMNKIFGQTADLGHLTATNFDMMTERLPAFSKNAKDHFGVSGEALREMLNSGEVSMDDFLAIIDDGYGGMAEEIAGTWEGMAKNVQNWVGIIGETLLGGVFEQSKDSIEEFIGWLTSDKVQAWASEASTVISDVFAKVLNAVKSVIEWFAGLPAPIQKAIVVIGGIAVAAGPVLLILGSLISTVGTMITAFGAIAGVIAMIPGPLNILGGLFRMISPLLGLMKAGIMLVSGALKGLWLTMMANPIVLIIAAVVAVVAALVWFFTQTETGKEIWSNFMDWLGTAWEWIKTTAVTVFNAIVDTITGAWTWIKDKTTEIWDTVVNWIKDNWSTIVDFLALLSPVTAVIRHWDKIKAVTSAVWTWIIEKIKGVWTSIITAVTNAVDKVKNWISDAWTMIKSMTAKLWNGIKMAIARAIISAVRTVQDKVQQIKNWITNTWNRVKNTTSNAWNGIKNAVRNGINGAVNFVRRLPGRALSALGNIGSKLYNSGKAMIDGFKDGIVNAFNNAVNAVKNGLNRIRNFFPFSPAKEGPFSGKGWTFYSGQSMSEGLADGMASGTSDVVRQTDALMKAAAFDAPSIPGMTRPSSSASGLDEDTGPTSNINFHITNPVAEPTSETARKASAYIGVNI</sequence>
<evidence type="ECO:0000256" key="2">
    <source>
        <dbReference type="SAM" id="Phobius"/>
    </source>
</evidence>
<feature type="domain" description="Tape measure protein N-terminal" evidence="3">
    <location>
        <begin position="62"/>
        <end position="225"/>
    </location>
</feature>
<feature type="transmembrane region" description="Helical" evidence="2">
    <location>
        <begin position="383"/>
        <end position="402"/>
    </location>
</feature>
<evidence type="ECO:0000259" key="3">
    <source>
        <dbReference type="Pfam" id="PF20155"/>
    </source>
</evidence>
<protein>
    <submittedName>
        <fullName evidence="4">Tape measure domain-containing protein</fullName>
    </submittedName>
</protein>
<dbReference type="Proteomes" id="UP000234433">
    <property type="component" value="Unassembled WGS sequence"/>
</dbReference>
<evidence type="ECO:0000313" key="5">
    <source>
        <dbReference type="Proteomes" id="UP000234433"/>
    </source>
</evidence>
<dbReference type="OrthoDB" id="177147at2"/>
<dbReference type="PANTHER" id="PTHR37813">
    <property type="entry name" value="FELS-2 PROPHAGE PROTEIN"/>
    <property type="match status" value="1"/>
</dbReference>
<evidence type="ECO:0000313" key="4">
    <source>
        <dbReference type="EMBL" id="SMY04048.1"/>
    </source>
</evidence>
<gene>
    <name evidence="4" type="ORF">BANT918_02959</name>
</gene>
<feature type="transmembrane region" description="Helical" evidence="2">
    <location>
        <begin position="325"/>
        <end position="346"/>
    </location>
</feature>
<accession>A0A2H1KWJ6</accession>
<dbReference type="RefSeq" id="WP_101620969.1">
    <property type="nucleotide sequence ID" value="NZ_FXZD01000013.1"/>
</dbReference>
<organism evidence="4 5">
    <name type="scientific">Brevibacterium antiquum CNRZ 918</name>
    <dbReference type="NCBI Taxonomy" id="1255637"/>
    <lineage>
        <taxon>Bacteria</taxon>
        <taxon>Bacillati</taxon>
        <taxon>Actinomycetota</taxon>
        <taxon>Actinomycetes</taxon>
        <taxon>Micrococcales</taxon>
        <taxon>Brevibacteriaceae</taxon>
        <taxon>Brevibacterium</taxon>
    </lineage>
</organism>
<dbReference type="PANTHER" id="PTHR37813:SF1">
    <property type="entry name" value="FELS-2 PROPHAGE PROTEIN"/>
    <property type="match status" value="1"/>
</dbReference>
<keyword evidence="2" id="KW-0812">Transmembrane</keyword>
<keyword evidence="2" id="KW-1133">Transmembrane helix</keyword>
<dbReference type="Gene3D" id="1.20.120.20">
    <property type="entry name" value="Apolipoprotein"/>
    <property type="match status" value="1"/>
</dbReference>
<feature type="region of interest" description="Disordered" evidence="1">
    <location>
        <begin position="714"/>
        <end position="736"/>
    </location>
</feature>
<dbReference type="Pfam" id="PF20155">
    <property type="entry name" value="TMP_3"/>
    <property type="match status" value="1"/>
</dbReference>